<dbReference type="AlphaFoldDB" id="A0A2P2D7Y3"/>
<dbReference type="RefSeq" id="WP_108930324.1">
    <property type="nucleotide sequence ID" value="NZ_BFAY01000015.1"/>
</dbReference>
<sequence length="228" mass="26669">MSKKQIEYNSAQMKLFTDVVFQSHLQTIHKLASKFSNSSDSNLRRLFRNSKSAGQDFDGFIKKNFSKIIREEENQNTIAKSLFILVFSYIEDYFNSLCAIYKEDDPSLVISLNDINGKGITRAKIYLEKVIKLPNFISNSEWEKLTLLTTLRNKIVHAGSFAEKDLSKKIEKFYNVDLIRISDNEQILLSIQFVKEFIDEFHISFLKRRTFDYILKPKKPRKKKSNDA</sequence>
<gene>
    <name evidence="1" type="ORF">LPTSP1_37460</name>
</gene>
<protein>
    <recommendedName>
        <fullName evidence="3">RiboL-PSP-HEPN domain-containing protein</fullName>
    </recommendedName>
</protein>
<proteinExistence type="predicted"/>
<dbReference type="Proteomes" id="UP000245076">
    <property type="component" value="Unassembled WGS sequence"/>
</dbReference>
<keyword evidence="2" id="KW-1185">Reference proteome</keyword>
<evidence type="ECO:0000313" key="2">
    <source>
        <dbReference type="Proteomes" id="UP000245076"/>
    </source>
</evidence>
<dbReference type="EMBL" id="BFAY01000015">
    <property type="protein sequence ID" value="GBF40728.1"/>
    <property type="molecule type" value="Genomic_DNA"/>
</dbReference>
<organism evidence="1 2">
    <name type="scientific">Leptospira johnsonii</name>
    <dbReference type="NCBI Taxonomy" id="1917820"/>
    <lineage>
        <taxon>Bacteria</taxon>
        <taxon>Pseudomonadati</taxon>
        <taxon>Spirochaetota</taxon>
        <taxon>Spirochaetia</taxon>
        <taxon>Leptospirales</taxon>
        <taxon>Leptospiraceae</taxon>
        <taxon>Leptospira</taxon>
    </lineage>
</organism>
<evidence type="ECO:0008006" key="3">
    <source>
        <dbReference type="Google" id="ProtNLM"/>
    </source>
</evidence>
<name>A0A2P2D7Y3_9LEPT</name>
<reference evidence="1 2" key="1">
    <citation type="submission" date="2018-02" db="EMBL/GenBank/DDBJ databases">
        <title>Novel Leptospira species isolated from soil and water in Japan.</title>
        <authorList>
            <person name="Nakao R."/>
            <person name="Masuzawa T."/>
        </authorList>
    </citation>
    <scope>NUCLEOTIDE SEQUENCE [LARGE SCALE GENOMIC DNA]</scope>
    <source>
        <strain evidence="1 2">E8</strain>
    </source>
</reference>
<accession>A0A2P2D7Y3</accession>
<dbReference type="OrthoDB" id="793993at2"/>
<evidence type="ECO:0000313" key="1">
    <source>
        <dbReference type="EMBL" id="GBF40728.1"/>
    </source>
</evidence>
<comment type="caution">
    <text evidence="1">The sequence shown here is derived from an EMBL/GenBank/DDBJ whole genome shotgun (WGS) entry which is preliminary data.</text>
</comment>